<reference evidence="2" key="2">
    <citation type="journal article" date="2021" name="PeerJ">
        <title>Extensive microbial diversity within the chicken gut microbiome revealed by metagenomics and culture.</title>
        <authorList>
            <person name="Gilroy R."/>
            <person name="Ravi A."/>
            <person name="Getino M."/>
            <person name="Pursley I."/>
            <person name="Horton D.L."/>
            <person name="Alikhan N.F."/>
            <person name="Baker D."/>
            <person name="Gharbi K."/>
            <person name="Hall N."/>
            <person name="Watson M."/>
            <person name="Adriaenssens E.M."/>
            <person name="Foster-Nyarko E."/>
            <person name="Jarju S."/>
            <person name="Secka A."/>
            <person name="Antonio M."/>
            <person name="Oren A."/>
            <person name="Chaudhuri R.R."/>
            <person name="La Ragione R."/>
            <person name="Hildebrand F."/>
            <person name="Pallen M.J."/>
        </authorList>
    </citation>
    <scope>NUCLEOTIDE SEQUENCE</scope>
    <source>
        <strain evidence="2">2830</strain>
    </source>
</reference>
<comment type="caution">
    <text evidence="2">The sequence shown here is derived from an EMBL/GenBank/DDBJ whole genome shotgun (WGS) entry which is preliminary data.</text>
</comment>
<dbReference type="AlphaFoldDB" id="A0A9D1HID9"/>
<feature type="chain" id="PRO_5039183654" evidence="1">
    <location>
        <begin position="26"/>
        <end position="391"/>
    </location>
</feature>
<organism evidence="2 3">
    <name type="scientific">Candidatus Avidehalobacter gallistercoris</name>
    <dbReference type="NCBI Taxonomy" id="2840694"/>
    <lineage>
        <taxon>Bacteria</taxon>
        <taxon>Bacillati</taxon>
        <taxon>Bacillota</taxon>
        <taxon>Clostridia</taxon>
        <taxon>Eubacteriales</taxon>
        <taxon>Peptococcaceae</taxon>
        <taxon>Peptococcaceae incertae sedis</taxon>
        <taxon>Candidatus Avidehalobacter</taxon>
    </lineage>
</organism>
<evidence type="ECO:0000256" key="1">
    <source>
        <dbReference type="SAM" id="SignalP"/>
    </source>
</evidence>
<accession>A0A9D1HID9</accession>
<proteinExistence type="predicted"/>
<dbReference type="EMBL" id="DVMH01000003">
    <property type="protein sequence ID" value="HIU09672.1"/>
    <property type="molecule type" value="Genomic_DNA"/>
</dbReference>
<sequence>MLKRKLLVSALTLIMCLGMAMPAWAAKDETQNAFAELDQKYDAAFFNQLRLDVIEDELQSAGIEIDSHILKANLDEENSLKDFVANDIELYVQNSLLLDDNEKKELNNKISALSEIIVVYIDKDTLRVYNSQDGFAGYATRLPAIEEAENNNSAITPFSQSNPTPTEIFGGDSGAFERRQLGNEGFDKITSNITLPIISNTKSDEQAWVYYGFDSLNVNGIEGGFGYWPEKEINGKTEKDVWLAYISDKPNYRYEVPLVVYKPGQTISDVNFVLKKQNSTDTYYSAYLLIGSDILICRETDFKLSDMKTMSVKRMTTIGRSGAKFNGNNIYTVSKNQKFDKVQVRKYNATSYKTWDTYDEYKEWKNNKWYGTIDCTSAYVHRNGSYVSIYK</sequence>
<reference evidence="2" key="1">
    <citation type="submission" date="2020-10" db="EMBL/GenBank/DDBJ databases">
        <authorList>
            <person name="Gilroy R."/>
        </authorList>
    </citation>
    <scope>NUCLEOTIDE SEQUENCE</scope>
    <source>
        <strain evidence="2">2830</strain>
    </source>
</reference>
<gene>
    <name evidence="2" type="ORF">IAB00_00230</name>
</gene>
<dbReference type="Proteomes" id="UP000824124">
    <property type="component" value="Unassembled WGS sequence"/>
</dbReference>
<evidence type="ECO:0000313" key="3">
    <source>
        <dbReference type="Proteomes" id="UP000824124"/>
    </source>
</evidence>
<evidence type="ECO:0000313" key="2">
    <source>
        <dbReference type="EMBL" id="HIU09672.1"/>
    </source>
</evidence>
<name>A0A9D1HID9_9FIRM</name>
<keyword evidence="1" id="KW-0732">Signal</keyword>
<protein>
    <submittedName>
        <fullName evidence="2">Uncharacterized protein</fullName>
    </submittedName>
</protein>
<feature type="signal peptide" evidence="1">
    <location>
        <begin position="1"/>
        <end position="25"/>
    </location>
</feature>